<accession>A0ABP0IEX4</accession>
<protein>
    <recommendedName>
        <fullName evidence="5">RING-type domain-containing protein</fullName>
    </recommendedName>
</protein>
<feature type="region of interest" description="Disordered" evidence="1">
    <location>
        <begin position="443"/>
        <end position="477"/>
    </location>
</feature>
<name>A0ABP0IEX4_9DINO</name>
<dbReference type="EMBL" id="CAXAMN010002769">
    <property type="protein sequence ID" value="CAK9001158.1"/>
    <property type="molecule type" value="Genomic_DNA"/>
</dbReference>
<evidence type="ECO:0000313" key="4">
    <source>
        <dbReference type="Proteomes" id="UP001642484"/>
    </source>
</evidence>
<sequence length="593" mass="65380">MQELSLVEGNQRRDFSDIVWQITERCGCNEFVVRYDCGHSLRAEVVAPALPSTKEYGTTDPERRRYAQHCLYVLTRNPGVTQVQVTVSEGRCRHCQRGQRQTLVCGPVHVDLREPASPGLVAKALGNIPMDALSQAKRIVLPMTAHAFLAAIGQVCKLPDGAGLPAPSGLEATLETPFAAKPLLKEEMPQWERKEIEDEMESFMLRYVCCAFMVLLCFLCEFGYVLGRELTPQESMEEYIQGELEEQMMTAQALSNLTSLSSLEFRMANSTWTLSALTLAVHKAFGPEDMEGMEAAGSSGGILWSAIHPLWVALLLVLGPIAWMDCLLALPRSMLAGVIAGVRELILRPGGFMLGIAGSTLLFLLRSFFAPPTLFVTSGPTANPILGAGFISISLAAITSPVPLTLLAHDLCSVIANWDIVRRLRRAAGHKAVGSILDRLPSLGAPRSKGSRAKKDGDSGRRNTRSDSGRGDKMQAKDEKGTIVPSCFVCLDKPSRYILEPCGHRVVCGDCAVQLVDAATRSRTEDGRPRWRLVGPIREETWEAHECTEACWCSTSNMDRTTYCTSYIMLIHIFCLWDWSCHFRLDFTHQSSP</sequence>
<organism evidence="3 4">
    <name type="scientific">Durusdinium trenchii</name>
    <dbReference type="NCBI Taxonomy" id="1381693"/>
    <lineage>
        <taxon>Eukaryota</taxon>
        <taxon>Sar</taxon>
        <taxon>Alveolata</taxon>
        <taxon>Dinophyceae</taxon>
        <taxon>Suessiales</taxon>
        <taxon>Symbiodiniaceae</taxon>
        <taxon>Durusdinium</taxon>
    </lineage>
</organism>
<reference evidence="3 4" key="1">
    <citation type="submission" date="2024-02" db="EMBL/GenBank/DDBJ databases">
        <authorList>
            <person name="Chen Y."/>
            <person name="Shah S."/>
            <person name="Dougan E. K."/>
            <person name="Thang M."/>
            <person name="Chan C."/>
        </authorList>
    </citation>
    <scope>NUCLEOTIDE SEQUENCE [LARGE SCALE GENOMIC DNA]</scope>
</reference>
<feature type="transmembrane region" description="Helical" evidence="2">
    <location>
        <begin position="389"/>
        <end position="416"/>
    </location>
</feature>
<gene>
    <name evidence="3" type="ORF">CCMP2556_LOCUS6337</name>
</gene>
<keyword evidence="2" id="KW-0812">Transmembrane</keyword>
<comment type="caution">
    <text evidence="3">The sequence shown here is derived from an EMBL/GenBank/DDBJ whole genome shotgun (WGS) entry which is preliminary data.</text>
</comment>
<feature type="transmembrane region" description="Helical" evidence="2">
    <location>
        <begin position="351"/>
        <end position="369"/>
    </location>
</feature>
<keyword evidence="2" id="KW-0472">Membrane</keyword>
<feature type="transmembrane region" description="Helical" evidence="2">
    <location>
        <begin position="203"/>
        <end position="226"/>
    </location>
</feature>
<dbReference type="Gene3D" id="3.30.40.10">
    <property type="entry name" value="Zinc/RING finger domain, C3HC4 (zinc finger)"/>
    <property type="match status" value="1"/>
</dbReference>
<evidence type="ECO:0008006" key="5">
    <source>
        <dbReference type="Google" id="ProtNLM"/>
    </source>
</evidence>
<dbReference type="Proteomes" id="UP001642484">
    <property type="component" value="Unassembled WGS sequence"/>
</dbReference>
<keyword evidence="2" id="KW-1133">Transmembrane helix</keyword>
<evidence type="ECO:0000313" key="3">
    <source>
        <dbReference type="EMBL" id="CAK9001158.1"/>
    </source>
</evidence>
<dbReference type="Pfam" id="PF13920">
    <property type="entry name" value="zf-C3HC4_3"/>
    <property type="match status" value="1"/>
</dbReference>
<evidence type="ECO:0000256" key="2">
    <source>
        <dbReference type="SAM" id="Phobius"/>
    </source>
</evidence>
<evidence type="ECO:0000256" key="1">
    <source>
        <dbReference type="SAM" id="MobiDB-lite"/>
    </source>
</evidence>
<keyword evidence="4" id="KW-1185">Reference proteome</keyword>
<feature type="compositionally biased region" description="Basic and acidic residues" evidence="1">
    <location>
        <begin position="453"/>
        <end position="477"/>
    </location>
</feature>
<proteinExistence type="predicted"/>
<feature type="transmembrane region" description="Helical" evidence="2">
    <location>
        <begin position="310"/>
        <end position="330"/>
    </location>
</feature>
<dbReference type="InterPro" id="IPR013083">
    <property type="entry name" value="Znf_RING/FYVE/PHD"/>
</dbReference>